<dbReference type="NCBIfam" id="TIGR01614">
    <property type="entry name" value="PME_inhib"/>
    <property type="match status" value="1"/>
</dbReference>
<dbReference type="SUPFAM" id="SSF51126">
    <property type="entry name" value="Pectin lyase-like"/>
    <property type="match status" value="1"/>
</dbReference>
<evidence type="ECO:0000259" key="9">
    <source>
        <dbReference type="SMART" id="SM00856"/>
    </source>
</evidence>
<evidence type="ECO:0000256" key="3">
    <source>
        <dbReference type="ARBA" id="ARBA00007786"/>
    </source>
</evidence>
<protein>
    <recommendedName>
        <fullName evidence="7">Pectinesterase</fullName>
        <ecNumber evidence="7">3.1.1.11</ecNumber>
    </recommendedName>
</protein>
<evidence type="ECO:0000256" key="6">
    <source>
        <dbReference type="PROSITE-ProRule" id="PRU10040"/>
    </source>
</evidence>
<dbReference type="Proteomes" id="UP000827889">
    <property type="component" value="Chromosome 1"/>
</dbReference>
<dbReference type="InterPro" id="IPR035513">
    <property type="entry name" value="Invertase/methylesterase_inhib"/>
</dbReference>
<evidence type="ECO:0000256" key="1">
    <source>
        <dbReference type="ARBA" id="ARBA00005184"/>
    </source>
</evidence>
<comment type="similarity">
    <text evidence="3">In the C-terminal section; belongs to the pectinesterase family.</text>
</comment>
<evidence type="ECO:0000256" key="5">
    <source>
        <dbReference type="ARBA" id="ARBA00023085"/>
    </source>
</evidence>
<feature type="active site" evidence="6">
    <location>
        <position position="439"/>
    </location>
</feature>
<sequence>MSDGSDPKRKRRIAIIVVSSFVLVVIGAAVSIGVYTTSSSGPASKSSEKTSEISASIKAIEGICQPTDYKEACVRSLKEAGVNSTDPKELIKASFKAAMNHIAEAAKKSTVLKELEKSPRGQQALKNCKDLMEYAIDDLERSFDELGKLEYGKLDDALEDLKIWLSAAVTYQETCLDGFQNTTGNAGEKMREILKSSSKLTSNVLSMVDEISLALAKLNIQFRRRLLSDSNNVIGHGDDISTWVTSLQKRKLLAEEEGTGPNDPPVLLEPPMLLGKRKLLGKSVAALRPNLVVAKDGSGRFRTINEALKHIPLKSNKTFVIHIKAGVYKEQVVFDKKMTNVMVVGDGPTKTRISFNKNYVDGLTTFKTATVSVFGDHFIARDIGFENSAGAIKHQAVALLVQSDMSVFHNCHMDGYQDTLYVHTKRQFYRDCTISGTIDFVFGDAAAVFQNCKMLVRKPLDNQQCIVTAQGRKERRQASALILQNCTITAAPSYAPVKRQFRSYLGRPWKIYSRTIIMESYIDDVIQPEGWLPWLGDFGLNTCFYTEYKNRGPGASTARRVKWKGIKTITPQHAVDFTAGRFMKGDRWIRTAGVPYVAGMLKA</sequence>
<dbReference type="GeneID" id="115752831"/>
<dbReference type="RefSeq" id="XP_048135714.1">
    <property type="nucleotide sequence ID" value="XM_048279757.1"/>
</dbReference>
<keyword evidence="8" id="KW-0472">Membrane</keyword>
<dbReference type="SUPFAM" id="SSF101148">
    <property type="entry name" value="Plant invertase/pectin methylesterase inhibitor"/>
    <property type="match status" value="1"/>
</dbReference>
<dbReference type="Pfam" id="PF04043">
    <property type="entry name" value="PMEI"/>
    <property type="match status" value="1"/>
</dbReference>
<evidence type="ECO:0000313" key="10">
    <source>
        <dbReference type="Proteomes" id="UP000827889"/>
    </source>
</evidence>
<dbReference type="Pfam" id="PF01095">
    <property type="entry name" value="Pectinesterase"/>
    <property type="match status" value="1"/>
</dbReference>
<dbReference type="InterPro" id="IPR011050">
    <property type="entry name" value="Pectin_lyase_fold/virulence"/>
</dbReference>
<evidence type="ECO:0000256" key="2">
    <source>
        <dbReference type="ARBA" id="ARBA00006027"/>
    </source>
</evidence>
<accession>A0ABM3HGI9</accession>
<reference evidence="10" key="1">
    <citation type="submission" date="2025-05" db="UniProtKB">
        <authorList>
            <consortium name="RefSeq"/>
        </authorList>
    </citation>
    <scope>NUCLEOTIDE SEQUENCE [LARGE SCALE GENOMIC DNA]</scope>
</reference>
<keyword evidence="5 7" id="KW-0063">Aspartyl esterase</keyword>
<comment type="similarity">
    <text evidence="2">In the N-terminal section; belongs to the PMEI family.</text>
</comment>
<dbReference type="Gene3D" id="1.20.140.40">
    <property type="entry name" value="Invertase/pectin methylesterase inhibitor family protein"/>
    <property type="match status" value="1"/>
</dbReference>
<evidence type="ECO:0000256" key="8">
    <source>
        <dbReference type="SAM" id="Phobius"/>
    </source>
</evidence>
<dbReference type="PROSITE" id="PS00503">
    <property type="entry name" value="PECTINESTERASE_2"/>
    <property type="match status" value="1"/>
</dbReference>
<proteinExistence type="inferred from homology"/>
<reference evidence="11" key="2">
    <citation type="submission" date="2025-08" db="UniProtKB">
        <authorList>
            <consortium name="RefSeq"/>
        </authorList>
    </citation>
    <scope>IDENTIFICATION</scope>
    <source>
        <tissue evidence="11">Leaf</tissue>
    </source>
</reference>
<dbReference type="EC" id="3.1.1.11" evidence="7"/>
<feature type="domain" description="Pectinesterase inhibitor" evidence="9">
    <location>
        <begin position="55"/>
        <end position="207"/>
    </location>
</feature>
<comment type="pathway">
    <text evidence="1 7">Glycan metabolism; pectin degradation; 2-dehydro-3-deoxy-D-gluconate from pectin: step 1/5.</text>
</comment>
<feature type="transmembrane region" description="Helical" evidence="8">
    <location>
        <begin position="12"/>
        <end position="35"/>
    </location>
</feature>
<keyword evidence="10" id="KW-1185">Reference proteome</keyword>
<dbReference type="InterPro" id="IPR033131">
    <property type="entry name" value="Pectinesterase_Asp_AS"/>
</dbReference>
<name>A0ABM3HGI9_9MYRT</name>
<dbReference type="CDD" id="cd15798">
    <property type="entry name" value="PMEI-like_3"/>
    <property type="match status" value="1"/>
</dbReference>
<keyword evidence="8" id="KW-0812">Transmembrane</keyword>
<dbReference type="Gene3D" id="2.160.20.10">
    <property type="entry name" value="Single-stranded right-handed beta-helix, Pectin lyase-like"/>
    <property type="match status" value="1"/>
</dbReference>
<dbReference type="InterPro" id="IPR012334">
    <property type="entry name" value="Pectin_lyas_fold"/>
</dbReference>
<comment type="catalytic activity">
    <reaction evidence="7">
        <text>[(1-&gt;4)-alpha-D-galacturonosyl methyl ester](n) + n H2O = [(1-&gt;4)-alpha-D-galacturonosyl](n) + n methanol + n H(+)</text>
        <dbReference type="Rhea" id="RHEA:22380"/>
        <dbReference type="Rhea" id="RHEA-COMP:14570"/>
        <dbReference type="Rhea" id="RHEA-COMP:14573"/>
        <dbReference type="ChEBI" id="CHEBI:15377"/>
        <dbReference type="ChEBI" id="CHEBI:15378"/>
        <dbReference type="ChEBI" id="CHEBI:17790"/>
        <dbReference type="ChEBI" id="CHEBI:140522"/>
        <dbReference type="ChEBI" id="CHEBI:140523"/>
        <dbReference type="EC" id="3.1.1.11"/>
    </reaction>
</comment>
<dbReference type="PANTHER" id="PTHR31707">
    <property type="entry name" value="PECTINESTERASE"/>
    <property type="match status" value="1"/>
</dbReference>
<keyword evidence="4 7" id="KW-0378">Hydrolase</keyword>
<dbReference type="SMART" id="SM00856">
    <property type="entry name" value="PMEI"/>
    <property type="match status" value="1"/>
</dbReference>
<keyword evidence="8" id="KW-1133">Transmembrane helix</keyword>
<dbReference type="InterPro" id="IPR000070">
    <property type="entry name" value="Pectinesterase_cat"/>
</dbReference>
<organism evidence="10 11">
    <name type="scientific">Rhodamnia argentea</name>
    <dbReference type="NCBI Taxonomy" id="178133"/>
    <lineage>
        <taxon>Eukaryota</taxon>
        <taxon>Viridiplantae</taxon>
        <taxon>Streptophyta</taxon>
        <taxon>Embryophyta</taxon>
        <taxon>Tracheophyta</taxon>
        <taxon>Spermatophyta</taxon>
        <taxon>Magnoliopsida</taxon>
        <taxon>eudicotyledons</taxon>
        <taxon>Gunneridae</taxon>
        <taxon>Pentapetalae</taxon>
        <taxon>rosids</taxon>
        <taxon>malvids</taxon>
        <taxon>Myrtales</taxon>
        <taxon>Myrtaceae</taxon>
        <taxon>Myrtoideae</taxon>
        <taxon>Myrteae</taxon>
        <taxon>Australasian group</taxon>
        <taxon>Rhodamnia</taxon>
    </lineage>
</organism>
<evidence type="ECO:0000313" key="11">
    <source>
        <dbReference type="RefSeq" id="XP_048135714.1"/>
    </source>
</evidence>
<evidence type="ECO:0000256" key="7">
    <source>
        <dbReference type="RuleBase" id="RU000589"/>
    </source>
</evidence>
<evidence type="ECO:0000256" key="4">
    <source>
        <dbReference type="ARBA" id="ARBA00022801"/>
    </source>
</evidence>
<gene>
    <name evidence="11" type="primary">LOC115752831</name>
</gene>
<dbReference type="InterPro" id="IPR006501">
    <property type="entry name" value="Pectinesterase_inhib_dom"/>
</dbReference>